<evidence type="ECO:0000256" key="7">
    <source>
        <dbReference type="ARBA" id="ARBA00022685"/>
    </source>
</evidence>
<name>A0A667WVU1_9TELE</name>
<feature type="transmembrane region" description="Helical" evidence="14">
    <location>
        <begin position="12"/>
        <end position="36"/>
    </location>
</feature>
<dbReference type="InterPro" id="IPR055355">
    <property type="entry name" value="ZP-C"/>
</dbReference>
<feature type="domain" description="ZP" evidence="15">
    <location>
        <begin position="120"/>
        <end position="382"/>
    </location>
</feature>
<comment type="subcellular location">
    <subcellularLocation>
        <location evidence="1">Secreted</location>
        <location evidence="1">Extracellular space</location>
        <location evidence="1">Extracellular matrix</location>
    </subcellularLocation>
    <subcellularLocation>
        <location evidence="14">Zona pellucida</location>
    </subcellularLocation>
    <subcellularLocation>
        <location evidence="14">Cell membrane</location>
        <topology evidence="14">Single-pass type I membrane protein</topology>
    </subcellularLocation>
</comment>
<dbReference type="GO" id="GO:0007339">
    <property type="term" value="P:binding of sperm to zona pellucida"/>
    <property type="evidence" value="ECO:0007669"/>
    <property type="project" value="UniProtKB-UniRule"/>
</dbReference>
<comment type="domain">
    <text evidence="14">The ZP domain is involved in the polymerization of the ZP proteins to form the zona pellucida.</text>
</comment>
<reference evidence="16" key="1">
    <citation type="submission" date="2019-06" db="EMBL/GenBank/DDBJ databases">
        <authorList>
            <consortium name="Wellcome Sanger Institute Data Sharing"/>
        </authorList>
    </citation>
    <scope>NUCLEOTIDE SEQUENCE [LARGE SCALE GENOMIC DNA]</scope>
</reference>
<evidence type="ECO:0000259" key="15">
    <source>
        <dbReference type="PROSITE" id="PS51034"/>
    </source>
</evidence>
<dbReference type="Gene3D" id="2.60.40.4100">
    <property type="entry name" value="Zona pellucida, ZP-C domain"/>
    <property type="match status" value="1"/>
</dbReference>
<reference evidence="16" key="3">
    <citation type="submission" date="2025-09" db="UniProtKB">
        <authorList>
            <consortium name="Ensembl"/>
        </authorList>
    </citation>
    <scope>IDENTIFICATION</scope>
</reference>
<evidence type="ECO:0000256" key="12">
    <source>
        <dbReference type="ARBA" id="ARBA00023157"/>
    </source>
</evidence>
<dbReference type="InterPro" id="IPR048290">
    <property type="entry name" value="ZP_chr"/>
</dbReference>
<evidence type="ECO:0000256" key="6">
    <source>
        <dbReference type="ARBA" id="ARBA00022530"/>
    </source>
</evidence>
<dbReference type="AlphaFoldDB" id="A0A667WVU1"/>
<dbReference type="GeneTree" id="ENSGT01030000234567"/>
<dbReference type="Proteomes" id="UP000472263">
    <property type="component" value="Chromosome 17"/>
</dbReference>
<evidence type="ECO:0000256" key="13">
    <source>
        <dbReference type="ARBA" id="ARBA00023180"/>
    </source>
</evidence>
<dbReference type="GO" id="GO:0032190">
    <property type="term" value="F:acrosin binding"/>
    <property type="evidence" value="ECO:0007669"/>
    <property type="project" value="TreeGrafter"/>
</dbReference>
<reference evidence="16" key="2">
    <citation type="submission" date="2025-08" db="UniProtKB">
        <authorList>
            <consortium name="Ensembl"/>
        </authorList>
    </citation>
    <scope>IDENTIFICATION</scope>
</reference>
<dbReference type="Pfam" id="PF00100">
    <property type="entry name" value="Zona_pellucida"/>
    <property type="match status" value="1"/>
</dbReference>
<keyword evidence="10 14" id="KW-1133">Transmembrane helix</keyword>
<keyword evidence="12 14" id="KW-1015">Disulfide bond</keyword>
<dbReference type="FunFam" id="2.60.40.4100:FF:000002">
    <property type="entry name" value="Zona pellucida sperm-binding protein 3"/>
    <property type="match status" value="1"/>
</dbReference>
<dbReference type="FunFam" id="2.60.40.3210:FF:000001">
    <property type="entry name" value="Zona pellucida sperm-binding protein 3"/>
    <property type="match status" value="1"/>
</dbReference>
<dbReference type="InterPro" id="IPR001507">
    <property type="entry name" value="ZP_dom"/>
</dbReference>
<accession>A0A667WVU1</accession>
<gene>
    <name evidence="16" type="primary">LOC115375850</name>
</gene>
<proteinExistence type="inferred from homology"/>
<keyword evidence="9 14" id="KW-0732">Signal</keyword>
<evidence type="ECO:0000313" key="16">
    <source>
        <dbReference type="Ensembl" id="ENSMMDP00005005663.1"/>
    </source>
</evidence>
<dbReference type="GO" id="GO:0035805">
    <property type="term" value="C:egg coat"/>
    <property type="evidence" value="ECO:0007669"/>
    <property type="project" value="UniProtKB-SubCell"/>
</dbReference>
<dbReference type="SMART" id="SM00241">
    <property type="entry name" value="ZP"/>
    <property type="match status" value="1"/>
</dbReference>
<keyword evidence="17" id="KW-1185">Reference proteome</keyword>
<comment type="PTM">
    <text evidence="14">Proteolytically cleaved before the transmembrane segment to yield the secreted ectodomain incorporated in the zona pellucida.</text>
</comment>
<keyword evidence="6 14" id="KW-0272">Extracellular matrix</keyword>
<dbReference type="GO" id="GO:0035804">
    <property type="term" value="F:structural constituent of egg coat"/>
    <property type="evidence" value="ECO:0007669"/>
    <property type="project" value="UniProtKB-UniRule"/>
</dbReference>
<keyword evidence="8 14" id="KW-0812">Transmembrane</keyword>
<evidence type="ECO:0000313" key="17">
    <source>
        <dbReference type="Proteomes" id="UP000472263"/>
    </source>
</evidence>
<dbReference type="PROSITE" id="PS51034">
    <property type="entry name" value="ZP_2"/>
    <property type="match status" value="1"/>
</dbReference>
<evidence type="ECO:0000256" key="1">
    <source>
        <dbReference type="ARBA" id="ARBA00004498"/>
    </source>
</evidence>
<dbReference type="PANTHER" id="PTHR11576:SF2">
    <property type="entry name" value="ZONA PELLUCIDA SPERM-BINDING PROTEIN 3"/>
    <property type="match status" value="1"/>
</dbReference>
<evidence type="ECO:0000256" key="10">
    <source>
        <dbReference type="ARBA" id="ARBA00022989"/>
    </source>
</evidence>
<dbReference type="GO" id="GO:0005886">
    <property type="term" value="C:plasma membrane"/>
    <property type="evidence" value="ECO:0007669"/>
    <property type="project" value="UniProtKB-SubCell"/>
</dbReference>
<dbReference type="InParanoid" id="A0A667WVU1"/>
<evidence type="ECO:0000256" key="11">
    <source>
        <dbReference type="ARBA" id="ARBA00023136"/>
    </source>
</evidence>
<keyword evidence="13" id="KW-0325">Glycoprotein</keyword>
<dbReference type="PANTHER" id="PTHR11576">
    <property type="entry name" value="ZONA PELLUCIDA SPERM-BINDING PROTEIN 3"/>
    <property type="match status" value="1"/>
</dbReference>
<keyword evidence="7 14" id="KW-0165">Cleavage on pair of basic residues</keyword>
<organism evidence="16 17">
    <name type="scientific">Myripristis murdjan</name>
    <name type="common">pinecone soldierfish</name>
    <dbReference type="NCBI Taxonomy" id="586833"/>
    <lineage>
        <taxon>Eukaryota</taxon>
        <taxon>Metazoa</taxon>
        <taxon>Chordata</taxon>
        <taxon>Craniata</taxon>
        <taxon>Vertebrata</taxon>
        <taxon>Euteleostomi</taxon>
        <taxon>Actinopterygii</taxon>
        <taxon>Neopterygii</taxon>
        <taxon>Teleostei</taxon>
        <taxon>Neoteleostei</taxon>
        <taxon>Acanthomorphata</taxon>
        <taxon>Holocentriformes</taxon>
        <taxon>Holocentridae</taxon>
        <taxon>Myripristis</taxon>
    </lineage>
</organism>
<dbReference type="PRINTS" id="PR00023">
    <property type="entry name" value="ZPELLUCIDA"/>
</dbReference>
<evidence type="ECO:0000256" key="3">
    <source>
        <dbReference type="ARBA" id="ARBA00017980"/>
    </source>
</evidence>
<evidence type="ECO:0000256" key="5">
    <source>
        <dbReference type="ARBA" id="ARBA00022525"/>
    </source>
</evidence>
<evidence type="ECO:0000256" key="2">
    <source>
        <dbReference type="ARBA" id="ARBA00006735"/>
    </source>
</evidence>
<evidence type="ECO:0000256" key="9">
    <source>
        <dbReference type="ARBA" id="ARBA00022729"/>
    </source>
</evidence>
<sequence length="425" mass="47911">GPQQYYQSALFMIMGFGDIGTWLLIVFAVECVYGAWSSYHLQSQDLNTDDIHAAARFSPQKPFMPTRQEPRKTPQQRVESLSQQMFETPLAWSYPVLTKESPEVKSEEWEPVPAESVTARCGESRVHVEVSQDLLGNGQPIQPADLTLGGCEATEVDTTNQLIIYESDLQACGSQLMMTEDSLIYTFTLIYEPSALGSTPILKTSSAMVYVQCHYMRRLNVSSSAVKPTWTPYTSTKVAEEPFYFSLRLMTDDWHSERPSNQYFLGNVINIEATVLQYNHMSLRVFVDYCVATLEPDMNTEPRYAFIQNLGCLVDAKLTGSRSQFLPRSQDDKLQIQLEAFRFQQQSSDSIFITCHLRAEPVPSSSASSSNHKACSYIDGWRSADGDDQVCHCCETSCSMRKTRDLTTDLVLEKDTMLGPIKIKS</sequence>
<evidence type="ECO:0000256" key="14">
    <source>
        <dbReference type="RuleBase" id="RU367066"/>
    </source>
</evidence>
<dbReference type="Gene3D" id="2.60.40.3210">
    <property type="entry name" value="Zona pellucida, ZP-N domain"/>
    <property type="match status" value="1"/>
</dbReference>
<comment type="function">
    <text evidence="14">Component of the zona pellucida, an extracellular matrix surrounding oocytes which mediates sperm binding, induction of the acrosome reaction and prevents post-fertilization polyspermy. The zona pellucida is composed of 3 to 4 glycoproteins, ZP1, ZP2, ZP3, and ZP4. ZP3 is essential for sperm binding and zona matrix formation.</text>
</comment>
<dbReference type="InterPro" id="IPR042235">
    <property type="entry name" value="ZP-C_dom"/>
</dbReference>
<keyword evidence="11 14" id="KW-0472">Membrane</keyword>
<keyword evidence="4 14" id="KW-1003">Cell membrane</keyword>
<dbReference type="GO" id="GO:2000344">
    <property type="term" value="P:positive regulation of acrosome reaction"/>
    <property type="evidence" value="ECO:0007669"/>
    <property type="project" value="UniProtKB-UniRule"/>
</dbReference>
<evidence type="ECO:0000256" key="8">
    <source>
        <dbReference type="ARBA" id="ARBA00022692"/>
    </source>
</evidence>
<dbReference type="Ensembl" id="ENSMMDT00005005815.1">
    <property type="protein sequence ID" value="ENSMMDP00005005663.1"/>
    <property type="gene ID" value="ENSMMDG00005002926.1"/>
</dbReference>
<keyword evidence="5 14" id="KW-0964">Secreted</keyword>
<evidence type="ECO:0000256" key="4">
    <source>
        <dbReference type="ARBA" id="ARBA00022475"/>
    </source>
</evidence>
<dbReference type="Pfam" id="PF23344">
    <property type="entry name" value="ZP-N"/>
    <property type="match status" value="1"/>
</dbReference>
<comment type="similarity">
    <text evidence="2 14">Belongs to the ZP domain family. ZPC subfamily.</text>
</comment>
<protein>
    <recommendedName>
        <fullName evidence="3 14">Zona pellucida sperm-binding protein 3</fullName>
    </recommendedName>
</protein>
<dbReference type="InterPro" id="IPR055356">
    <property type="entry name" value="ZP-N"/>
</dbReference>
<dbReference type="GO" id="GO:0035803">
    <property type="term" value="P:egg coat formation"/>
    <property type="evidence" value="ECO:0007669"/>
    <property type="project" value="UniProtKB-UniRule"/>
</dbReference>